<proteinExistence type="predicted"/>
<feature type="active site" evidence="6">
    <location>
        <position position="337"/>
    </location>
</feature>
<keyword evidence="4" id="KW-0833">Ubl conjugation pathway</keyword>
<evidence type="ECO:0000313" key="9">
    <source>
        <dbReference type="EMBL" id="CAE7244812.1"/>
    </source>
</evidence>
<dbReference type="PROSITE" id="PS50957">
    <property type="entry name" value="JOSEPHIN"/>
    <property type="match status" value="1"/>
</dbReference>
<evidence type="ECO:0000256" key="2">
    <source>
        <dbReference type="ARBA" id="ARBA00012759"/>
    </source>
</evidence>
<dbReference type="Gene3D" id="1.10.287.10">
    <property type="entry name" value="S15/NS1, RNA-binding"/>
    <property type="match status" value="1"/>
</dbReference>
<feature type="active site" evidence="6">
    <location>
        <position position="226"/>
    </location>
</feature>
<keyword evidence="5 6" id="KW-0378">Hydrolase</keyword>
<name>A0A812LCZ8_9DINO</name>
<dbReference type="InterPro" id="IPR006155">
    <property type="entry name" value="Josephin"/>
</dbReference>
<protein>
    <recommendedName>
        <fullName evidence="2">ubiquitinyl hydrolase 1</fullName>
        <ecNumber evidence="2">3.4.19.12</ecNumber>
    </recommendedName>
</protein>
<gene>
    <name evidence="9" type="ORF">SNAT2548_LOCUS11487</name>
</gene>
<dbReference type="PANTHER" id="PTHR13291">
    <property type="entry name" value="JOSEPHIN 1, 2"/>
    <property type="match status" value="1"/>
</dbReference>
<comment type="caution">
    <text evidence="9">The sequence shown here is derived from an EMBL/GenBank/DDBJ whole genome shotgun (WGS) entry which is preliminary data.</text>
</comment>
<evidence type="ECO:0000256" key="6">
    <source>
        <dbReference type="PROSITE-ProRule" id="PRU00331"/>
    </source>
</evidence>
<accession>A0A812LCZ8</accession>
<dbReference type="Gene3D" id="3.90.70.40">
    <property type="match status" value="1"/>
</dbReference>
<reference evidence="9" key="1">
    <citation type="submission" date="2021-02" db="EMBL/GenBank/DDBJ databases">
        <authorList>
            <person name="Dougan E. K."/>
            <person name="Rhodes N."/>
            <person name="Thang M."/>
            <person name="Chan C."/>
        </authorList>
    </citation>
    <scope>NUCLEOTIDE SEQUENCE</scope>
</reference>
<keyword evidence="3" id="KW-0645">Protease</keyword>
<dbReference type="Pfam" id="PF02099">
    <property type="entry name" value="Josephin"/>
    <property type="match status" value="1"/>
</dbReference>
<dbReference type="InterPro" id="IPR040053">
    <property type="entry name" value="JOSD1/2"/>
</dbReference>
<dbReference type="EC" id="3.4.19.12" evidence="2"/>
<evidence type="ECO:0000256" key="4">
    <source>
        <dbReference type="ARBA" id="ARBA00022786"/>
    </source>
</evidence>
<feature type="active site" evidence="6">
    <location>
        <position position="322"/>
    </location>
</feature>
<dbReference type="SMART" id="SM01246">
    <property type="entry name" value="Josephin"/>
    <property type="match status" value="1"/>
</dbReference>
<keyword evidence="10" id="KW-1185">Reference proteome</keyword>
<evidence type="ECO:0000256" key="3">
    <source>
        <dbReference type="ARBA" id="ARBA00022670"/>
    </source>
</evidence>
<comment type="catalytic activity">
    <reaction evidence="1">
        <text>Thiol-dependent hydrolysis of ester, thioester, amide, peptide and isopeptide bonds formed by the C-terminal Gly of ubiquitin (a 76-residue protein attached to proteins as an intracellular targeting signal).</text>
        <dbReference type="EC" id="3.4.19.12"/>
    </reaction>
</comment>
<dbReference type="GO" id="GO:0016579">
    <property type="term" value="P:protein deubiquitination"/>
    <property type="evidence" value="ECO:0007669"/>
    <property type="project" value="InterPro"/>
</dbReference>
<dbReference type="PANTHER" id="PTHR13291:SF0">
    <property type="entry name" value="JOSEPHIN-LIKE PROTEIN"/>
    <property type="match status" value="1"/>
</dbReference>
<sequence>MAPCCNRCGNIRLGYCSNIRCRQEEQQEKEREKEAQVVGQKKRIAADCSKRGCKKRGGRKALAPAGPCQAQEVDQRKKIAADCSERSCKKRGGKKALVPAGPCQAQEVDRRKKIAADCSERSCKKRGGKKALAPAGPCQGKAQVVGHTFQKITSMAHHTETKEAKQVEADEEDDQQFTYLEKKHKRGTPDSPTKSPPSKKTSSNQTNARPSQQSNVFFEEQEGARCGKHALNNALGHRYFDTADMQDAAETFIWENPELGDDIERHISPDGDYSIETMMMALRTAAMKKFGRLSWQMRDTRATSIRDLEDCVGAVQNHNNRHWVALRRAGENFLYVDSLNRAKQATILTTEQLEATLRAHPTYAIREI</sequence>
<evidence type="ECO:0000259" key="8">
    <source>
        <dbReference type="PROSITE" id="PS50957"/>
    </source>
</evidence>
<evidence type="ECO:0000256" key="1">
    <source>
        <dbReference type="ARBA" id="ARBA00000707"/>
    </source>
</evidence>
<organism evidence="9 10">
    <name type="scientific">Symbiodinium natans</name>
    <dbReference type="NCBI Taxonomy" id="878477"/>
    <lineage>
        <taxon>Eukaryota</taxon>
        <taxon>Sar</taxon>
        <taxon>Alveolata</taxon>
        <taxon>Dinophyceae</taxon>
        <taxon>Suessiales</taxon>
        <taxon>Symbiodiniaceae</taxon>
        <taxon>Symbiodinium</taxon>
    </lineage>
</organism>
<feature type="compositionally biased region" description="Low complexity" evidence="7">
    <location>
        <begin position="189"/>
        <end position="203"/>
    </location>
</feature>
<evidence type="ECO:0000256" key="5">
    <source>
        <dbReference type="ARBA" id="ARBA00022801"/>
    </source>
</evidence>
<dbReference type="GO" id="GO:0004843">
    <property type="term" value="F:cysteine-type deubiquitinase activity"/>
    <property type="evidence" value="ECO:0007669"/>
    <property type="project" value="UniProtKB-EC"/>
</dbReference>
<evidence type="ECO:0000313" key="10">
    <source>
        <dbReference type="Proteomes" id="UP000604046"/>
    </source>
</evidence>
<dbReference type="EMBL" id="CAJNDS010001034">
    <property type="protein sequence ID" value="CAE7244812.1"/>
    <property type="molecule type" value="Genomic_DNA"/>
</dbReference>
<dbReference type="AlphaFoldDB" id="A0A812LCZ8"/>
<dbReference type="GO" id="GO:0006508">
    <property type="term" value="P:proteolysis"/>
    <property type="evidence" value="ECO:0007669"/>
    <property type="project" value="UniProtKB-KW"/>
</dbReference>
<feature type="domain" description="Josephin" evidence="8">
    <location>
        <begin position="213"/>
        <end position="368"/>
    </location>
</feature>
<dbReference type="Proteomes" id="UP000604046">
    <property type="component" value="Unassembled WGS sequence"/>
</dbReference>
<dbReference type="OrthoDB" id="435673at2759"/>
<evidence type="ECO:0000256" key="7">
    <source>
        <dbReference type="SAM" id="MobiDB-lite"/>
    </source>
</evidence>
<feature type="region of interest" description="Disordered" evidence="7">
    <location>
        <begin position="181"/>
        <end position="212"/>
    </location>
</feature>